<reference evidence="1" key="1">
    <citation type="submission" date="2022-01" db="EMBL/GenBank/DDBJ databases">
        <title>Paenibacillus spongiae sp. nov., isolated from marine sponge.</title>
        <authorList>
            <person name="Li Z."/>
            <person name="Zhang M."/>
        </authorList>
    </citation>
    <scope>NUCLEOTIDE SEQUENCE</scope>
    <source>
        <strain evidence="1">PHS-Z3</strain>
    </source>
</reference>
<gene>
    <name evidence="1" type="ORF">L1F29_23110</name>
</gene>
<accession>A0ABY5S356</accession>
<protein>
    <submittedName>
        <fullName evidence="1">Uncharacterized protein</fullName>
    </submittedName>
</protein>
<dbReference type="EMBL" id="CP091430">
    <property type="protein sequence ID" value="UVI28322.1"/>
    <property type="molecule type" value="Genomic_DNA"/>
</dbReference>
<organism evidence="1 2">
    <name type="scientific">Paenibacillus spongiae</name>
    <dbReference type="NCBI Taxonomy" id="2909671"/>
    <lineage>
        <taxon>Bacteria</taxon>
        <taxon>Bacillati</taxon>
        <taxon>Bacillota</taxon>
        <taxon>Bacilli</taxon>
        <taxon>Bacillales</taxon>
        <taxon>Paenibacillaceae</taxon>
        <taxon>Paenibacillus</taxon>
    </lineage>
</organism>
<name>A0ABY5S356_9BACL</name>
<evidence type="ECO:0000313" key="1">
    <source>
        <dbReference type="EMBL" id="UVI28322.1"/>
    </source>
</evidence>
<proteinExistence type="predicted"/>
<dbReference type="Proteomes" id="UP001057877">
    <property type="component" value="Chromosome"/>
</dbReference>
<evidence type="ECO:0000313" key="2">
    <source>
        <dbReference type="Proteomes" id="UP001057877"/>
    </source>
</evidence>
<sequence>MMTTLPKNLIIILLIHYIKMFRSIVDVSFEPIEHFFWDRKKRLFAVDSIEASFSPEQQQNQRSAGVKLIPAYLEKKEEPLERTMDSSMIYRTPA</sequence>
<dbReference type="RefSeq" id="WP_258384410.1">
    <property type="nucleotide sequence ID" value="NZ_CP091430.1"/>
</dbReference>
<keyword evidence="2" id="KW-1185">Reference proteome</keyword>